<evidence type="ECO:0000313" key="3">
    <source>
        <dbReference type="EMBL" id="CAG9317004.1"/>
    </source>
</evidence>
<dbReference type="SUPFAM" id="SSF47473">
    <property type="entry name" value="EF-hand"/>
    <property type="match status" value="1"/>
</dbReference>
<evidence type="ECO:0000313" key="4">
    <source>
        <dbReference type="Proteomes" id="UP001162131"/>
    </source>
</evidence>
<dbReference type="Proteomes" id="UP001162131">
    <property type="component" value="Unassembled WGS sequence"/>
</dbReference>
<dbReference type="InterPro" id="IPR018247">
    <property type="entry name" value="EF_Hand_1_Ca_BS"/>
</dbReference>
<keyword evidence="4" id="KW-1185">Reference proteome</keyword>
<comment type="caution">
    <text evidence="3">The sequence shown here is derived from an EMBL/GenBank/DDBJ whole genome shotgun (WGS) entry which is preliminary data.</text>
</comment>
<proteinExistence type="predicted"/>
<accession>A0AAU9IV45</accession>
<dbReference type="GO" id="GO:0005509">
    <property type="term" value="F:calcium ion binding"/>
    <property type="evidence" value="ECO:0007669"/>
    <property type="project" value="InterPro"/>
</dbReference>
<dbReference type="InterPro" id="IPR011992">
    <property type="entry name" value="EF-hand-dom_pair"/>
</dbReference>
<name>A0AAU9IV45_9CILI</name>
<reference evidence="3" key="1">
    <citation type="submission" date="2021-09" db="EMBL/GenBank/DDBJ databases">
        <authorList>
            <consortium name="AG Swart"/>
            <person name="Singh M."/>
            <person name="Singh A."/>
            <person name="Seah K."/>
            <person name="Emmerich C."/>
        </authorList>
    </citation>
    <scope>NUCLEOTIDE SEQUENCE</scope>
    <source>
        <strain evidence="3">ATCC30299</strain>
    </source>
</reference>
<dbReference type="Gene3D" id="1.10.238.10">
    <property type="entry name" value="EF-hand"/>
    <property type="match status" value="1"/>
</dbReference>
<keyword evidence="1" id="KW-0106">Calcium</keyword>
<evidence type="ECO:0000259" key="2">
    <source>
        <dbReference type="PROSITE" id="PS50222"/>
    </source>
</evidence>
<dbReference type="EMBL" id="CAJZBQ010000017">
    <property type="protein sequence ID" value="CAG9317004.1"/>
    <property type="molecule type" value="Genomic_DNA"/>
</dbReference>
<evidence type="ECO:0000256" key="1">
    <source>
        <dbReference type="ARBA" id="ARBA00022837"/>
    </source>
</evidence>
<gene>
    <name evidence="3" type="ORF">BSTOLATCC_MIC17631</name>
</gene>
<protein>
    <recommendedName>
        <fullName evidence="2">EF-hand domain-containing protein</fullName>
    </recommendedName>
</protein>
<dbReference type="PROSITE" id="PS00018">
    <property type="entry name" value="EF_HAND_1"/>
    <property type="match status" value="1"/>
</dbReference>
<feature type="domain" description="EF-hand" evidence="2">
    <location>
        <begin position="144"/>
        <end position="179"/>
    </location>
</feature>
<dbReference type="InterPro" id="IPR002048">
    <property type="entry name" value="EF_hand_dom"/>
</dbReference>
<dbReference type="PROSITE" id="PS50222">
    <property type="entry name" value="EF_HAND_2"/>
    <property type="match status" value="1"/>
</dbReference>
<sequence length="267" mass="29376">MGCCGSSQVVAPPPAPIPIKIDPTLPPAEQEAIKEQVNVRANKIAAAQKLELDPEEKVIRSEEKKIPFAQKKARDLDQALKANSLEGKLSVPQLKRATAHLEINPEIFTDPDLAVYKFLKKFSEGKLYEVKSLALCGILIGQGSNKDKAEVLFDHFDIDASGKLEKEELRKMLDEMVVLSAEKAPIAAIGEGLLTEEQAIAYSKKLIGAKEGFIRTIIEVLVEAGEDGVSKVEFEKKVSGHPTLQRLLWSYGIRQSLFEEANDVFAL</sequence>
<dbReference type="AlphaFoldDB" id="A0AAU9IV45"/>
<organism evidence="3 4">
    <name type="scientific">Blepharisma stoltei</name>
    <dbReference type="NCBI Taxonomy" id="1481888"/>
    <lineage>
        <taxon>Eukaryota</taxon>
        <taxon>Sar</taxon>
        <taxon>Alveolata</taxon>
        <taxon>Ciliophora</taxon>
        <taxon>Postciliodesmatophora</taxon>
        <taxon>Heterotrichea</taxon>
        <taxon>Heterotrichida</taxon>
        <taxon>Blepharismidae</taxon>
        <taxon>Blepharisma</taxon>
    </lineage>
</organism>